<evidence type="ECO:0000313" key="1">
    <source>
        <dbReference type="EMBL" id="GIY18964.1"/>
    </source>
</evidence>
<protein>
    <submittedName>
        <fullName evidence="1">Uncharacterized protein</fullName>
    </submittedName>
</protein>
<comment type="caution">
    <text evidence="1">The sequence shown here is derived from an EMBL/GenBank/DDBJ whole genome shotgun (WGS) entry which is preliminary data.</text>
</comment>
<name>A0AAV4RAX2_CAEEX</name>
<sequence length="171" mass="19704">MNETSEVFSKTNYNPFVSMWTKPSGIFKPSDGVKLGWRRLQSIFPDSPIIRAQWQCSICHNDLEANGLKGLASPGHEGKLCWETVEAWRAEKEIRFSHFVAAILGGKMRKLIWDNQHLLLHLVLGRSKKKQLRRRRDLSCDKGNPTIFGKYIIPCHRGEKQNPQIYVILFA</sequence>
<organism evidence="1 2">
    <name type="scientific">Caerostris extrusa</name>
    <name type="common">Bark spider</name>
    <name type="synonym">Caerostris bankana</name>
    <dbReference type="NCBI Taxonomy" id="172846"/>
    <lineage>
        <taxon>Eukaryota</taxon>
        <taxon>Metazoa</taxon>
        <taxon>Ecdysozoa</taxon>
        <taxon>Arthropoda</taxon>
        <taxon>Chelicerata</taxon>
        <taxon>Arachnida</taxon>
        <taxon>Araneae</taxon>
        <taxon>Araneomorphae</taxon>
        <taxon>Entelegynae</taxon>
        <taxon>Araneoidea</taxon>
        <taxon>Araneidae</taxon>
        <taxon>Caerostris</taxon>
    </lineage>
</organism>
<dbReference type="EMBL" id="BPLR01007703">
    <property type="protein sequence ID" value="GIY18964.1"/>
    <property type="molecule type" value="Genomic_DNA"/>
</dbReference>
<dbReference type="AlphaFoldDB" id="A0AAV4RAX2"/>
<evidence type="ECO:0000313" key="2">
    <source>
        <dbReference type="Proteomes" id="UP001054945"/>
    </source>
</evidence>
<keyword evidence="2" id="KW-1185">Reference proteome</keyword>
<reference evidence="1 2" key="1">
    <citation type="submission" date="2021-06" db="EMBL/GenBank/DDBJ databases">
        <title>Caerostris extrusa draft genome.</title>
        <authorList>
            <person name="Kono N."/>
            <person name="Arakawa K."/>
        </authorList>
    </citation>
    <scope>NUCLEOTIDE SEQUENCE [LARGE SCALE GENOMIC DNA]</scope>
</reference>
<dbReference type="Proteomes" id="UP001054945">
    <property type="component" value="Unassembled WGS sequence"/>
</dbReference>
<proteinExistence type="predicted"/>
<gene>
    <name evidence="1" type="ORF">CEXT_681151</name>
</gene>
<accession>A0AAV4RAX2</accession>